<keyword evidence="4" id="KW-1185">Reference proteome</keyword>
<dbReference type="SUPFAM" id="SSF81296">
    <property type="entry name" value="E set domains"/>
    <property type="match status" value="1"/>
</dbReference>
<keyword evidence="1" id="KW-0732">Signal</keyword>
<dbReference type="RefSeq" id="WP_097124863.1">
    <property type="nucleotide sequence ID" value="NZ_OCNH01000001.1"/>
</dbReference>
<dbReference type="PANTHER" id="PTHR48098">
    <property type="entry name" value="ENTEROCHELIN ESTERASE-RELATED"/>
    <property type="match status" value="1"/>
</dbReference>
<dbReference type="Pfam" id="PF02922">
    <property type="entry name" value="CBM_48"/>
    <property type="match status" value="1"/>
</dbReference>
<accession>A0A286F9V6</accession>
<dbReference type="GO" id="GO:0016747">
    <property type="term" value="F:acyltransferase activity, transferring groups other than amino-acyl groups"/>
    <property type="evidence" value="ECO:0007669"/>
    <property type="project" value="TreeGrafter"/>
</dbReference>
<dbReference type="OrthoDB" id="9803578at2"/>
<dbReference type="Pfam" id="PF00756">
    <property type="entry name" value="Esterase"/>
    <property type="match status" value="1"/>
</dbReference>
<feature type="domain" description="Glycoside hydrolase family 13 N-terminal" evidence="2">
    <location>
        <begin position="41"/>
        <end position="96"/>
    </location>
</feature>
<dbReference type="Gene3D" id="3.40.50.1820">
    <property type="entry name" value="alpha/beta hydrolase"/>
    <property type="match status" value="1"/>
</dbReference>
<evidence type="ECO:0000256" key="1">
    <source>
        <dbReference type="SAM" id="SignalP"/>
    </source>
</evidence>
<dbReference type="CDD" id="cd11294">
    <property type="entry name" value="E_set_Esterase_like_N"/>
    <property type="match status" value="1"/>
</dbReference>
<dbReference type="Gene3D" id="2.60.40.10">
    <property type="entry name" value="Immunoglobulins"/>
    <property type="match status" value="1"/>
</dbReference>
<dbReference type="InterPro" id="IPR004193">
    <property type="entry name" value="Glyco_hydro_13_N"/>
</dbReference>
<dbReference type="InterPro" id="IPR000801">
    <property type="entry name" value="Esterase-like"/>
</dbReference>
<evidence type="ECO:0000313" key="4">
    <source>
        <dbReference type="Proteomes" id="UP000219452"/>
    </source>
</evidence>
<feature type="chain" id="PRO_5012086533" evidence="1">
    <location>
        <begin position="19"/>
        <end position="375"/>
    </location>
</feature>
<dbReference type="GO" id="GO:0005975">
    <property type="term" value="P:carbohydrate metabolic process"/>
    <property type="evidence" value="ECO:0007669"/>
    <property type="project" value="InterPro"/>
</dbReference>
<dbReference type="EMBL" id="OCNH01000001">
    <property type="protein sequence ID" value="SOD80028.1"/>
    <property type="molecule type" value="Genomic_DNA"/>
</dbReference>
<dbReference type="InterPro" id="IPR014756">
    <property type="entry name" value="Ig_E-set"/>
</dbReference>
<evidence type="ECO:0000313" key="3">
    <source>
        <dbReference type="EMBL" id="SOD80028.1"/>
    </source>
</evidence>
<dbReference type="InterPro" id="IPR029058">
    <property type="entry name" value="AB_hydrolase_fold"/>
</dbReference>
<dbReference type="AlphaFoldDB" id="A0A286F9V6"/>
<dbReference type="GO" id="GO:0004553">
    <property type="term" value="F:hydrolase activity, hydrolyzing O-glycosyl compounds"/>
    <property type="evidence" value="ECO:0007669"/>
    <property type="project" value="InterPro"/>
</dbReference>
<dbReference type="SUPFAM" id="SSF53474">
    <property type="entry name" value="alpha/beta-Hydrolases"/>
    <property type="match status" value="1"/>
</dbReference>
<name>A0A286F9V6_9BACT</name>
<gene>
    <name evidence="3" type="ORF">SAMN06269250_1197</name>
</gene>
<feature type="signal peptide" evidence="1">
    <location>
        <begin position="1"/>
        <end position="18"/>
    </location>
</feature>
<dbReference type="InterPro" id="IPR013783">
    <property type="entry name" value="Ig-like_fold"/>
</dbReference>
<protein>
    <submittedName>
        <fullName evidence="3">Enterochelin esterase</fullName>
    </submittedName>
</protein>
<organism evidence="3 4">
    <name type="scientific">Spirosoma fluviale</name>
    <dbReference type="NCBI Taxonomy" id="1597977"/>
    <lineage>
        <taxon>Bacteria</taxon>
        <taxon>Pseudomonadati</taxon>
        <taxon>Bacteroidota</taxon>
        <taxon>Cytophagia</taxon>
        <taxon>Cytophagales</taxon>
        <taxon>Cytophagaceae</taxon>
        <taxon>Spirosoma</taxon>
    </lineage>
</organism>
<dbReference type="Proteomes" id="UP000219452">
    <property type="component" value="Unassembled WGS sequence"/>
</dbReference>
<sequence length="375" mass="41730">MKKYIVCLSLLVTGLSQAQNFPARTPTPNDTLVSARILPDSRLRFSIYAPKATEVTVNGDFLAGQPAASLTKQANGVWTTTVGPLAPNLYTYDFTIDGIKTFDPKNPQYKESLNGLSNLVTIPGKETDYLTEKNVPHGRVEIVWYPSGSLGITRRMHVYTPPGYEKSTTKLPVLYLLHGGGDNDASWMTVGRANFILDNLLAEGKMKPMLVVMPAGHTPTPGMHMGAGPEQDPFCIDFLGSVMPFIEKEYRVSTRRQDRAIAGLSMGGIQVLNIALWHPEKFSYVLPLSTGYFPPVIKELEEKYQAVLKNPEINRINLFWIAMGGPSDIAYQNNKNMMALFDKNGIKYKYVEVPGGHSFLAWRNNLHTFAPLLFR</sequence>
<reference evidence="4" key="1">
    <citation type="submission" date="2017-09" db="EMBL/GenBank/DDBJ databases">
        <authorList>
            <person name="Varghese N."/>
            <person name="Submissions S."/>
        </authorList>
    </citation>
    <scope>NUCLEOTIDE SEQUENCE [LARGE SCALE GENOMIC DNA]</scope>
    <source>
        <strain evidence="4">DSM 29961</strain>
    </source>
</reference>
<dbReference type="PANTHER" id="PTHR48098:SF1">
    <property type="entry name" value="DIACYLGLYCEROL ACYLTRANSFERASE_MYCOLYLTRANSFERASE AG85A"/>
    <property type="match status" value="1"/>
</dbReference>
<evidence type="ECO:0000259" key="2">
    <source>
        <dbReference type="Pfam" id="PF02922"/>
    </source>
</evidence>
<dbReference type="InterPro" id="IPR050583">
    <property type="entry name" value="Mycobacterial_A85_antigen"/>
</dbReference>
<proteinExistence type="predicted"/>